<dbReference type="InterPro" id="IPR023198">
    <property type="entry name" value="PGP-like_dom2"/>
</dbReference>
<dbReference type="InterPro" id="IPR051806">
    <property type="entry name" value="HAD-like_SPP"/>
</dbReference>
<evidence type="ECO:0000313" key="1">
    <source>
        <dbReference type="EMBL" id="TWI86006.1"/>
    </source>
</evidence>
<dbReference type="InterPro" id="IPR036412">
    <property type="entry name" value="HAD-like_sf"/>
</dbReference>
<dbReference type="GO" id="GO:0050308">
    <property type="term" value="F:sugar-phosphatase activity"/>
    <property type="evidence" value="ECO:0007669"/>
    <property type="project" value="TreeGrafter"/>
</dbReference>
<dbReference type="PANTHER" id="PTHR43481">
    <property type="entry name" value="FRUCTOSE-1-PHOSPHATE PHOSPHATASE"/>
    <property type="match status" value="1"/>
</dbReference>
<dbReference type="CDD" id="cd07505">
    <property type="entry name" value="HAD_BPGM-like"/>
    <property type="match status" value="1"/>
</dbReference>
<dbReference type="RefSeq" id="WP_145344126.1">
    <property type="nucleotide sequence ID" value="NZ_SMLY01000083.1"/>
</dbReference>
<sequence>MPRALVDMKVFWWLILKPSNTDLCFDALIFDCDGTLVQTGDMHFTALSSALSRQGITLARAWYAARGGLSRMQLLDELETQHNRKLDREKLISESVGHTVKLAAGSKPNEPVAEIARVLHSRVPMAVASNAEGEIVNAVLAVHGLGKYFDTVVTISDVTHPKPHPEIFTATVTRLKAAHTRTLVLEDSQQGLEAANAAGVSVLDVRDSSALGAFRSSLGL</sequence>
<dbReference type="SFLD" id="SFLDG01129">
    <property type="entry name" value="C1.5:_HAD__Beta-PGM__Phosphata"/>
    <property type="match status" value="1"/>
</dbReference>
<organism evidence="1 2">
    <name type="scientific">Roseibium hamelinense</name>
    <dbReference type="NCBI Taxonomy" id="150831"/>
    <lineage>
        <taxon>Bacteria</taxon>
        <taxon>Pseudomonadati</taxon>
        <taxon>Pseudomonadota</taxon>
        <taxon>Alphaproteobacteria</taxon>
        <taxon>Hyphomicrobiales</taxon>
        <taxon>Stappiaceae</taxon>
        <taxon>Roseibium</taxon>
    </lineage>
</organism>
<proteinExistence type="predicted"/>
<dbReference type="PRINTS" id="PR00413">
    <property type="entry name" value="HADHALOGNASE"/>
</dbReference>
<reference evidence="1 2" key="1">
    <citation type="submission" date="2019-07" db="EMBL/GenBank/DDBJ databases">
        <title>Genomic Encyclopedia of Archaeal and Bacterial Type Strains, Phase II (KMG-II): from individual species to whole genera.</title>
        <authorList>
            <person name="Goeker M."/>
        </authorList>
    </citation>
    <scope>NUCLEOTIDE SEQUENCE [LARGE SCALE GENOMIC DNA]</scope>
    <source>
        <strain evidence="1 2">ATCC BAA-252</strain>
    </source>
</reference>
<dbReference type="InterPro" id="IPR023214">
    <property type="entry name" value="HAD_sf"/>
</dbReference>
<dbReference type="SFLD" id="SFLDS00003">
    <property type="entry name" value="Haloacid_Dehalogenase"/>
    <property type="match status" value="1"/>
</dbReference>
<dbReference type="Proteomes" id="UP000320593">
    <property type="component" value="Unassembled WGS sequence"/>
</dbReference>
<keyword evidence="1" id="KW-0378">Hydrolase</keyword>
<name>A0A562SZ28_9HYPH</name>
<evidence type="ECO:0000313" key="2">
    <source>
        <dbReference type="Proteomes" id="UP000320593"/>
    </source>
</evidence>
<keyword evidence="2" id="KW-1185">Reference proteome</keyword>
<dbReference type="SUPFAM" id="SSF56784">
    <property type="entry name" value="HAD-like"/>
    <property type="match status" value="1"/>
</dbReference>
<dbReference type="OrthoDB" id="9782449at2"/>
<dbReference type="InterPro" id="IPR041492">
    <property type="entry name" value="HAD_2"/>
</dbReference>
<dbReference type="Gene3D" id="1.10.150.240">
    <property type="entry name" value="Putative phosphatase, domain 2"/>
    <property type="match status" value="1"/>
</dbReference>
<dbReference type="AlphaFoldDB" id="A0A562SZ28"/>
<dbReference type="NCBIfam" id="TIGR01509">
    <property type="entry name" value="HAD-SF-IA-v3"/>
    <property type="match status" value="1"/>
</dbReference>
<dbReference type="Pfam" id="PF13419">
    <property type="entry name" value="HAD_2"/>
    <property type="match status" value="1"/>
</dbReference>
<dbReference type="Gene3D" id="3.40.50.1000">
    <property type="entry name" value="HAD superfamily/HAD-like"/>
    <property type="match status" value="1"/>
</dbReference>
<dbReference type="EMBL" id="VLLF01000006">
    <property type="protein sequence ID" value="TWI86006.1"/>
    <property type="molecule type" value="Genomic_DNA"/>
</dbReference>
<accession>A0A562SZ28</accession>
<dbReference type="PANTHER" id="PTHR43481:SF4">
    <property type="entry name" value="GLYCEROL-1-PHOSPHATE PHOSPHOHYDROLASE 1-RELATED"/>
    <property type="match status" value="1"/>
</dbReference>
<protein>
    <submittedName>
        <fullName evidence="1">HAD superfamily hydrolase (TIGR01509 family)</fullName>
    </submittedName>
</protein>
<dbReference type="InterPro" id="IPR006439">
    <property type="entry name" value="HAD-SF_hydro_IA"/>
</dbReference>
<gene>
    <name evidence="1" type="ORF">JM93_02713</name>
</gene>
<comment type="caution">
    <text evidence="1">The sequence shown here is derived from an EMBL/GenBank/DDBJ whole genome shotgun (WGS) entry which is preliminary data.</text>
</comment>